<feature type="transmembrane region" description="Helical" evidence="2">
    <location>
        <begin position="375"/>
        <end position="393"/>
    </location>
</feature>
<dbReference type="InterPro" id="IPR001036">
    <property type="entry name" value="Acrflvin-R"/>
</dbReference>
<dbReference type="SUPFAM" id="SSF82866">
    <property type="entry name" value="Multidrug efflux transporter AcrB transmembrane domain"/>
    <property type="match status" value="1"/>
</dbReference>
<dbReference type="GO" id="GO:0005886">
    <property type="term" value="C:plasma membrane"/>
    <property type="evidence" value="ECO:0007669"/>
    <property type="project" value="TreeGrafter"/>
</dbReference>
<dbReference type="SUPFAM" id="SSF82693">
    <property type="entry name" value="Multidrug efflux transporter AcrB pore domain, PN1, PN2, PC1 and PC2 subdomains"/>
    <property type="match status" value="2"/>
</dbReference>
<reference evidence="3 4" key="1">
    <citation type="submission" date="2007-01" db="EMBL/GenBank/DDBJ databases">
        <authorList>
            <person name="Haygood M."/>
            <person name="Podell S."/>
            <person name="Anderson C."/>
            <person name="Hopkinson B."/>
            <person name="Roe K."/>
            <person name="Barbeau K."/>
            <person name="Gaasterland T."/>
            <person name="Ferriera S."/>
            <person name="Johnson J."/>
            <person name="Kravitz S."/>
            <person name="Beeson K."/>
            <person name="Sutton G."/>
            <person name="Rogers Y.-H."/>
            <person name="Friedman R."/>
            <person name="Frazier M."/>
            <person name="Venter J.C."/>
        </authorList>
    </citation>
    <scope>NUCLEOTIDE SEQUENCE [LARGE SCALE GENOMIC DNA]</scope>
    <source>
        <strain evidence="3 4">ATCC 23134</strain>
    </source>
</reference>
<dbReference type="eggNOG" id="COG0841">
    <property type="taxonomic scope" value="Bacteria"/>
</dbReference>
<evidence type="ECO:0000313" key="4">
    <source>
        <dbReference type="Proteomes" id="UP000004095"/>
    </source>
</evidence>
<proteinExistence type="predicted"/>
<feature type="transmembrane region" description="Helical" evidence="2">
    <location>
        <begin position="350"/>
        <end position="369"/>
    </location>
</feature>
<sequence>MKEDNINPRRRMNFIEAAMKYKEISLIITVLLMGLGGYAFFNMPRQEFPQFTIRQGLVVGVYPGASSQQVEERLTTEVENYLFGYQEVNKLKTYSISKEGMMIMFVELRDGVKNPDVFWSKLRHGLNEVKRQLPPEVLALIANNDFGDTSALLLTITSEKRTYKELEAYLKKVESELRKIEGVSKLKHFGLQKEQILVHIQPEKLQNFNVKPITILSALRTEGTVNYSGSLDNGNMSMPLHLPPRYESEEDLANQIIYADPQGNLIRLKDVARIERRYKTPNSFINYQGSKSLLLSLEMQPGNNIVQFGDEVSKALAKAKAKLPKDVKMERIADMPNVVHHAISHFMKEFGIAVLSVIIVTMLLLPFRVSAVAGITIPISILITLGVLSSMGIELHTVSLAALIVVLGMVVDNSIVIIDNHLEKLDHGESPWNAAWKSASELFLPVFAATLAIAASYFPLMFFLKGTAGDFIQSFPITIAVALGSSLLVAGLLVPYMCYVFIKKGFHQPTNAQPKRAGMLDYLQKGYDWALEKAFSAPPLTVALGVASIVAGGVLAAGLSQQLFPQVERDQLAIEVYLPEGKALVRTANVVNTLKIYA</sequence>
<keyword evidence="4" id="KW-1185">Reference proteome</keyword>
<dbReference type="AlphaFoldDB" id="A2A092"/>
<protein>
    <submittedName>
        <fullName evidence="3">Membrane protein, putative</fullName>
    </submittedName>
</protein>
<feature type="transmembrane region" description="Helical" evidence="2">
    <location>
        <begin position="24"/>
        <end position="41"/>
    </location>
</feature>
<evidence type="ECO:0000256" key="2">
    <source>
        <dbReference type="SAM" id="Phobius"/>
    </source>
</evidence>
<dbReference type="PRINTS" id="PR00702">
    <property type="entry name" value="ACRIFLAVINRP"/>
</dbReference>
<keyword evidence="1" id="KW-0175">Coiled coil</keyword>
<evidence type="ECO:0000256" key="1">
    <source>
        <dbReference type="SAM" id="Coils"/>
    </source>
</evidence>
<dbReference type="PANTHER" id="PTHR32063">
    <property type="match status" value="1"/>
</dbReference>
<dbReference type="Pfam" id="PF00873">
    <property type="entry name" value="ACR_tran"/>
    <property type="match status" value="1"/>
</dbReference>
<dbReference type="PANTHER" id="PTHR32063:SF18">
    <property type="entry name" value="CATION EFFLUX SYSTEM PROTEIN"/>
    <property type="match status" value="1"/>
</dbReference>
<keyword evidence="2" id="KW-1133">Transmembrane helix</keyword>
<comment type="caution">
    <text evidence="3">The sequence shown here is derived from an EMBL/GenBank/DDBJ whole genome shotgun (WGS) entry which is preliminary data.</text>
</comment>
<name>A2A092_MICM2</name>
<dbReference type="Gene3D" id="1.20.1640.10">
    <property type="entry name" value="Multidrug efflux transporter AcrB transmembrane domain"/>
    <property type="match status" value="2"/>
</dbReference>
<dbReference type="Proteomes" id="UP000004095">
    <property type="component" value="Unassembled WGS sequence"/>
</dbReference>
<keyword evidence="2" id="KW-0472">Membrane</keyword>
<dbReference type="SUPFAM" id="SSF82714">
    <property type="entry name" value="Multidrug efflux transporter AcrB TolC docking domain, DN and DC subdomains"/>
    <property type="match status" value="1"/>
</dbReference>
<dbReference type="Gene3D" id="3.30.70.1320">
    <property type="entry name" value="Multidrug efflux transporter AcrB pore domain like"/>
    <property type="match status" value="1"/>
</dbReference>
<keyword evidence="2" id="KW-0812">Transmembrane</keyword>
<organism evidence="3 4">
    <name type="scientific">Microscilla marina ATCC 23134</name>
    <dbReference type="NCBI Taxonomy" id="313606"/>
    <lineage>
        <taxon>Bacteria</taxon>
        <taxon>Pseudomonadati</taxon>
        <taxon>Bacteroidota</taxon>
        <taxon>Cytophagia</taxon>
        <taxon>Cytophagales</taxon>
        <taxon>Microscillaceae</taxon>
        <taxon>Microscilla</taxon>
    </lineage>
</organism>
<feature type="transmembrane region" description="Helical" evidence="2">
    <location>
        <begin position="400"/>
        <end position="422"/>
    </location>
</feature>
<dbReference type="Gene3D" id="3.30.70.1430">
    <property type="entry name" value="Multidrug efflux transporter AcrB pore domain"/>
    <property type="match status" value="2"/>
</dbReference>
<accession>A2A092</accession>
<dbReference type="GO" id="GO:0042910">
    <property type="term" value="F:xenobiotic transmembrane transporter activity"/>
    <property type="evidence" value="ECO:0007669"/>
    <property type="project" value="TreeGrafter"/>
</dbReference>
<dbReference type="OrthoDB" id="9798415at2"/>
<feature type="non-terminal residue" evidence="3">
    <location>
        <position position="598"/>
    </location>
</feature>
<feature type="transmembrane region" description="Helical" evidence="2">
    <location>
        <begin position="475"/>
        <end position="502"/>
    </location>
</feature>
<feature type="transmembrane region" description="Helical" evidence="2">
    <location>
        <begin position="442"/>
        <end position="463"/>
    </location>
</feature>
<dbReference type="RefSeq" id="WP_002705879.1">
    <property type="nucleotide sequence ID" value="NZ_AAWS01000094.1"/>
</dbReference>
<dbReference type="InterPro" id="IPR027463">
    <property type="entry name" value="AcrB_DN_DC_subdom"/>
</dbReference>
<feature type="transmembrane region" description="Helical" evidence="2">
    <location>
        <begin position="540"/>
        <end position="559"/>
    </location>
</feature>
<dbReference type="Gene3D" id="3.30.2090.10">
    <property type="entry name" value="Multidrug efflux transporter AcrB TolC docking domain, DN and DC subdomains"/>
    <property type="match status" value="1"/>
</dbReference>
<evidence type="ECO:0000313" key="3">
    <source>
        <dbReference type="EMBL" id="EAY23957.1"/>
    </source>
</evidence>
<gene>
    <name evidence="3" type="ORF">M23134_06623</name>
</gene>
<dbReference type="EMBL" id="AAWS01000094">
    <property type="protein sequence ID" value="EAY23957.1"/>
    <property type="molecule type" value="Genomic_DNA"/>
</dbReference>
<feature type="coiled-coil region" evidence="1">
    <location>
        <begin position="156"/>
        <end position="183"/>
    </location>
</feature>